<reference evidence="1 2" key="2">
    <citation type="submission" date="2018-11" db="EMBL/GenBank/DDBJ databases">
        <authorList>
            <consortium name="Pathogen Informatics"/>
        </authorList>
    </citation>
    <scope>NUCLEOTIDE SEQUENCE [LARGE SCALE GENOMIC DNA]</scope>
</reference>
<dbReference type="WBParaSite" id="BPAG_0000013301-mRNA-1">
    <property type="protein sequence ID" value="BPAG_0000013301-mRNA-1"/>
    <property type="gene ID" value="BPAG_0000013301"/>
</dbReference>
<proteinExistence type="predicted"/>
<dbReference type="EMBL" id="UZAD01000005">
    <property type="protein sequence ID" value="VDN81320.1"/>
    <property type="molecule type" value="Genomic_DNA"/>
</dbReference>
<keyword evidence="2" id="KW-1185">Reference proteome</keyword>
<evidence type="ECO:0000313" key="3">
    <source>
        <dbReference type="WBParaSite" id="BPAG_0000013301-mRNA-1"/>
    </source>
</evidence>
<organism evidence="3">
    <name type="scientific">Brugia pahangi</name>
    <name type="common">Filarial nematode worm</name>
    <dbReference type="NCBI Taxonomy" id="6280"/>
    <lineage>
        <taxon>Eukaryota</taxon>
        <taxon>Metazoa</taxon>
        <taxon>Ecdysozoa</taxon>
        <taxon>Nematoda</taxon>
        <taxon>Chromadorea</taxon>
        <taxon>Rhabditida</taxon>
        <taxon>Spirurina</taxon>
        <taxon>Spiruromorpha</taxon>
        <taxon>Filarioidea</taxon>
        <taxon>Onchocercidae</taxon>
        <taxon>Brugia</taxon>
    </lineage>
</organism>
<reference evidence="3" key="1">
    <citation type="submission" date="2017-02" db="UniProtKB">
        <authorList>
            <consortium name="WormBaseParasite"/>
        </authorList>
    </citation>
    <scope>IDENTIFICATION</scope>
</reference>
<evidence type="ECO:0000313" key="2">
    <source>
        <dbReference type="Proteomes" id="UP000278627"/>
    </source>
</evidence>
<dbReference type="STRING" id="6280.A0A0N4SWW0"/>
<dbReference type="Proteomes" id="UP000278627">
    <property type="component" value="Unassembled WGS sequence"/>
</dbReference>
<gene>
    <name evidence="1" type="ORF">BPAG_LOCUS134</name>
</gene>
<sequence length="308" mass="35809">MNDDETIQTDDIDQLGGGYWNTNFETDYTRQSKRRHFGLEVGDVTFYVDPIEMSKKSLYFELLTTSNHFMEGIRGSSRLYDKNDDIACMLKSTCPTTFNIYPRIIRGIACSSHNSKNRDKLNLKNAMLDIEAFDMSIPALARLADKYNLKILQLNCEYFALRANFQKYGNNVLVKLLQTAIMYNYDPKLRENLIKELMNRSQFLNNSVNNELTKEICSIIVKYSLKHNGKDTVKGVCRSCGQQKTSDSNAGNRCSLWKCERCNWMYCLECKSIPCVIEVEEYLRIAFEKYEIEELRKEAESQMTEKRS</sequence>
<evidence type="ECO:0000313" key="1">
    <source>
        <dbReference type="EMBL" id="VDN81320.1"/>
    </source>
</evidence>
<accession>A0A0N4SWW0</accession>
<protein>
    <submittedName>
        <fullName evidence="3">LRAT domain-containing protein</fullName>
    </submittedName>
</protein>
<dbReference type="AlphaFoldDB" id="A0A0N4SWW0"/>
<name>A0A0N4SWW0_BRUPA</name>